<comment type="caution">
    <text evidence="1">The sequence shown here is derived from an EMBL/GenBank/DDBJ whole genome shotgun (WGS) entry which is preliminary data.</text>
</comment>
<dbReference type="EMBL" id="CAKOFQ010006802">
    <property type="protein sequence ID" value="CAH1972760.1"/>
    <property type="molecule type" value="Genomic_DNA"/>
</dbReference>
<sequence>MEFVWRDHGHGHEYVSPYSRKVVVLQQYVRKNSCAPKSQMKKGEQSLNNLMVSAIYINSENIWRGT</sequence>
<reference evidence="1" key="1">
    <citation type="submission" date="2022-03" db="EMBL/GenBank/DDBJ databases">
        <authorList>
            <person name="Sayadi A."/>
        </authorList>
    </citation>
    <scope>NUCLEOTIDE SEQUENCE</scope>
</reference>
<dbReference type="AlphaFoldDB" id="A0A9P0PB65"/>
<protein>
    <submittedName>
        <fullName evidence="1">Uncharacterized protein</fullName>
    </submittedName>
</protein>
<organism evidence="1 2">
    <name type="scientific">Acanthoscelides obtectus</name>
    <name type="common">Bean weevil</name>
    <name type="synonym">Bruchus obtectus</name>
    <dbReference type="NCBI Taxonomy" id="200917"/>
    <lineage>
        <taxon>Eukaryota</taxon>
        <taxon>Metazoa</taxon>
        <taxon>Ecdysozoa</taxon>
        <taxon>Arthropoda</taxon>
        <taxon>Hexapoda</taxon>
        <taxon>Insecta</taxon>
        <taxon>Pterygota</taxon>
        <taxon>Neoptera</taxon>
        <taxon>Endopterygota</taxon>
        <taxon>Coleoptera</taxon>
        <taxon>Polyphaga</taxon>
        <taxon>Cucujiformia</taxon>
        <taxon>Chrysomeloidea</taxon>
        <taxon>Chrysomelidae</taxon>
        <taxon>Bruchinae</taxon>
        <taxon>Bruchini</taxon>
        <taxon>Acanthoscelides</taxon>
    </lineage>
</organism>
<gene>
    <name evidence="1" type="ORF">ACAOBT_LOCUS10188</name>
</gene>
<keyword evidence="2" id="KW-1185">Reference proteome</keyword>
<dbReference type="Proteomes" id="UP001152888">
    <property type="component" value="Unassembled WGS sequence"/>
</dbReference>
<accession>A0A9P0PB65</accession>
<name>A0A9P0PB65_ACAOB</name>
<evidence type="ECO:0000313" key="1">
    <source>
        <dbReference type="EMBL" id="CAH1972760.1"/>
    </source>
</evidence>
<proteinExistence type="predicted"/>
<evidence type="ECO:0000313" key="2">
    <source>
        <dbReference type="Proteomes" id="UP001152888"/>
    </source>
</evidence>